<evidence type="ECO:0000256" key="5">
    <source>
        <dbReference type="SAM" id="MobiDB-lite"/>
    </source>
</evidence>
<evidence type="ECO:0000256" key="2">
    <source>
        <dbReference type="ARBA" id="ARBA00022490"/>
    </source>
</evidence>
<dbReference type="Gene3D" id="3.40.50.1820">
    <property type="entry name" value="alpha/beta hydrolase"/>
    <property type="match status" value="1"/>
</dbReference>
<sequence>MTPRDGAGAMPGHAVPPRQRRPAPAPVADSPRVGRLVRDVADGGARVVDAFWAEAAAAGTPLIESVPGGDGASGDEVIATFLWRGAGGDRGATALVNKLHDRANPEASRMRRVEGTDVWWLGYRLPSDWRGSYQFMPDVAQDGGAPTVTAAAAVPDPLNPHRLAQPGGAPDKSVAAMPDAPDPGHLETEPGTPAGRVVEHGFTSAALGNRRRVWVHTPHGYDGHGEGDGPYPLLVLLDGAAWFETAPIAPALDRLYAEGALPPAVTVGVDTLGASVRGEELTCHEPFVRFVTDELLPWVERRWAVTGDPARTVIAGQSLGGLAAAFIAGAAPERIGCVLAQSPSLWWGGRERSGNEHGGNAPGAAAQGAGGAARREWLTDWYARRERLPLRLYLEVGCDEWVNLAPARRFRDVLRGKGYPLDYREFSGGHDNACWRVGLAGGLQSIARHW</sequence>
<dbReference type="InterPro" id="IPR050583">
    <property type="entry name" value="Mycobacterial_A85_antigen"/>
</dbReference>
<dbReference type="NCBIfam" id="NF007758">
    <property type="entry name" value="PRK10439.1"/>
    <property type="match status" value="1"/>
</dbReference>
<dbReference type="EC" id="3.1.1.-" evidence="7"/>
<dbReference type="Pfam" id="PF11806">
    <property type="entry name" value="Enterochelin_N"/>
    <property type="match status" value="1"/>
</dbReference>
<evidence type="ECO:0000256" key="1">
    <source>
        <dbReference type="ARBA" id="ARBA00004496"/>
    </source>
</evidence>
<dbReference type="InterPro" id="IPR029058">
    <property type="entry name" value="AB_hydrolase_fold"/>
</dbReference>
<evidence type="ECO:0000256" key="3">
    <source>
        <dbReference type="ARBA" id="ARBA00022801"/>
    </source>
</evidence>
<dbReference type="GO" id="GO:0005975">
    <property type="term" value="P:carbohydrate metabolic process"/>
    <property type="evidence" value="ECO:0007669"/>
    <property type="project" value="UniProtKB-ARBA"/>
</dbReference>
<dbReference type="Gene3D" id="2.60.40.10">
    <property type="entry name" value="Immunoglobulins"/>
    <property type="match status" value="1"/>
</dbReference>
<reference evidence="7 8" key="1">
    <citation type="submission" date="2019-07" db="EMBL/GenBank/DDBJ databases">
        <title>Tomitella cavernea sp. nov., an actinomycete isolated from soil.</title>
        <authorList>
            <person name="Cheng J."/>
        </authorList>
    </citation>
    <scope>NUCLEOTIDE SEQUENCE [LARGE SCALE GENOMIC DNA]</scope>
    <source>
        <strain evidence="7 8">HY188</strain>
    </source>
</reference>
<protein>
    <submittedName>
        <fullName evidence="7">Enterochelin esterase</fullName>
        <ecNumber evidence="7">3.1.1.-</ecNumber>
    </submittedName>
</protein>
<organism evidence="7 8">
    <name type="scientific">Tomitella fengzijianii</name>
    <dbReference type="NCBI Taxonomy" id="2597660"/>
    <lineage>
        <taxon>Bacteria</taxon>
        <taxon>Bacillati</taxon>
        <taxon>Actinomycetota</taxon>
        <taxon>Actinomycetes</taxon>
        <taxon>Mycobacteriales</taxon>
        <taxon>Tomitella</taxon>
    </lineage>
</organism>
<feature type="region of interest" description="Disordered" evidence="5">
    <location>
        <begin position="350"/>
        <end position="369"/>
    </location>
</feature>
<feature type="domain" description="Enterochelin esterase N-terminal" evidence="6">
    <location>
        <begin position="80"/>
        <end position="182"/>
    </location>
</feature>
<name>A0A516X5R3_9ACTN</name>
<dbReference type="GO" id="GO:0005737">
    <property type="term" value="C:cytoplasm"/>
    <property type="evidence" value="ECO:0007669"/>
    <property type="project" value="UniProtKB-SubCell"/>
</dbReference>
<dbReference type="Pfam" id="PF00756">
    <property type="entry name" value="Esterase"/>
    <property type="match status" value="1"/>
</dbReference>
<dbReference type="GO" id="GO:0005506">
    <property type="term" value="F:iron ion binding"/>
    <property type="evidence" value="ECO:0007669"/>
    <property type="project" value="InterPro"/>
</dbReference>
<dbReference type="PANTHER" id="PTHR48098">
    <property type="entry name" value="ENTEROCHELIN ESTERASE-RELATED"/>
    <property type="match status" value="1"/>
</dbReference>
<keyword evidence="3 7" id="KW-0378">Hydrolase</keyword>
<evidence type="ECO:0000313" key="8">
    <source>
        <dbReference type="Proteomes" id="UP000317344"/>
    </source>
</evidence>
<evidence type="ECO:0000313" key="7">
    <source>
        <dbReference type="EMBL" id="QDQ98407.1"/>
    </source>
</evidence>
<dbReference type="EMBL" id="CP041765">
    <property type="protein sequence ID" value="QDQ98407.1"/>
    <property type="molecule type" value="Genomic_DNA"/>
</dbReference>
<dbReference type="InterPro" id="IPR014756">
    <property type="entry name" value="Ig_E-set"/>
</dbReference>
<keyword evidence="8" id="KW-1185">Reference proteome</keyword>
<accession>A0A516X5R3</accession>
<dbReference type="SUPFAM" id="SSF81296">
    <property type="entry name" value="E set domains"/>
    <property type="match status" value="1"/>
</dbReference>
<keyword evidence="2" id="KW-0963">Cytoplasm</keyword>
<feature type="region of interest" description="Disordered" evidence="5">
    <location>
        <begin position="1"/>
        <end position="31"/>
    </location>
</feature>
<dbReference type="InterPro" id="IPR013783">
    <property type="entry name" value="Ig-like_fold"/>
</dbReference>
<dbReference type="AlphaFoldDB" id="A0A516X5R3"/>
<feature type="region of interest" description="Disordered" evidence="5">
    <location>
        <begin position="160"/>
        <end position="194"/>
    </location>
</feature>
<evidence type="ECO:0000256" key="4">
    <source>
        <dbReference type="ARBA" id="ARBA00024201"/>
    </source>
</evidence>
<dbReference type="Proteomes" id="UP000317344">
    <property type="component" value="Chromosome"/>
</dbReference>
<dbReference type="InterPro" id="IPR021764">
    <property type="entry name" value="Enterochelin_esterase_N"/>
</dbReference>
<proteinExistence type="inferred from homology"/>
<comment type="subcellular location">
    <subcellularLocation>
        <location evidence="1">Cytoplasm</location>
    </subcellularLocation>
</comment>
<dbReference type="PANTHER" id="PTHR48098:SF3">
    <property type="entry name" value="IRON(III) ENTEROBACTIN ESTERASE"/>
    <property type="match status" value="1"/>
</dbReference>
<reference evidence="7 8" key="2">
    <citation type="submission" date="2019-07" db="EMBL/GenBank/DDBJ databases">
        <authorList>
            <person name="Huang Y."/>
        </authorList>
    </citation>
    <scope>NUCLEOTIDE SEQUENCE [LARGE SCALE GENOMIC DNA]</scope>
    <source>
        <strain evidence="7 8">HY188</strain>
    </source>
</reference>
<dbReference type="GO" id="GO:0006826">
    <property type="term" value="P:iron ion transport"/>
    <property type="evidence" value="ECO:0007669"/>
    <property type="project" value="InterPro"/>
</dbReference>
<dbReference type="SUPFAM" id="SSF53474">
    <property type="entry name" value="alpha/beta-Hydrolases"/>
    <property type="match status" value="1"/>
</dbReference>
<dbReference type="OrthoDB" id="9775130at2"/>
<dbReference type="GO" id="GO:0008849">
    <property type="term" value="F:enterochelin esterase activity"/>
    <property type="evidence" value="ECO:0007669"/>
    <property type="project" value="InterPro"/>
</dbReference>
<comment type="similarity">
    <text evidence="4">Belongs to the Fes family.</text>
</comment>
<evidence type="ECO:0000259" key="6">
    <source>
        <dbReference type="Pfam" id="PF11806"/>
    </source>
</evidence>
<dbReference type="KEGG" id="toy:FO059_15120"/>
<gene>
    <name evidence="7" type="ORF">FO059_15120</name>
</gene>
<dbReference type="InterPro" id="IPR000801">
    <property type="entry name" value="Esterase-like"/>
</dbReference>
<dbReference type="RefSeq" id="WP_143909812.1">
    <property type="nucleotide sequence ID" value="NZ_CP041765.1"/>
</dbReference>